<dbReference type="Gene3D" id="3.40.140.10">
    <property type="entry name" value="Cytidine Deaminase, domain 2"/>
    <property type="match status" value="1"/>
</dbReference>
<sequence>MTNDNYFMDEAIVEAQISLNEGGLPIGAVLVKDNEIISRGHNRLIQNNSVVLHAEMDVLEKAGRLNYEDYIKCTLYTTLSPCPMCSGALILYNIPRVVIGENTTLMGAENLLESNDVEVVVLNNLECRELFLKFVKDNPGVWEKELKKVGNNTTVKYGDYCNK</sequence>
<evidence type="ECO:0000256" key="8">
    <source>
        <dbReference type="ARBA" id="ARBA00060693"/>
    </source>
</evidence>
<dbReference type="GO" id="GO:0005737">
    <property type="term" value="C:cytoplasm"/>
    <property type="evidence" value="ECO:0007669"/>
    <property type="project" value="UniProtKB-SubCell"/>
</dbReference>
<keyword evidence="5" id="KW-0479">Metal-binding</keyword>
<keyword evidence="7" id="KW-0862">Zinc</keyword>
<dbReference type="GO" id="GO:0008835">
    <property type="term" value="F:diaminohydroxyphosphoribosylaminopyrimidine deaminase activity"/>
    <property type="evidence" value="ECO:0007669"/>
    <property type="project" value="TreeGrafter"/>
</dbReference>
<dbReference type="GO" id="GO:0008270">
    <property type="term" value="F:zinc ion binding"/>
    <property type="evidence" value="ECO:0007669"/>
    <property type="project" value="InterPro"/>
</dbReference>
<dbReference type="InterPro" id="IPR002125">
    <property type="entry name" value="CMP_dCMP_dom"/>
</dbReference>
<accession>A0A1H7JY82</accession>
<dbReference type="FunFam" id="3.40.140.10:FF:000016">
    <property type="entry name" value="Cytosine deaminase"/>
    <property type="match status" value="1"/>
</dbReference>
<comment type="subcellular location">
    <subcellularLocation>
        <location evidence="2">Cytoplasm</location>
    </subcellularLocation>
</comment>
<feature type="domain" description="CMP/dCMP-type deaminase" evidence="9">
    <location>
        <begin position="2"/>
        <end position="118"/>
    </location>
</feature>
<dbReference type="CDD" id="cd01285">
    <property type="entry name" value="nucleoside_deaminase"/>
    <property type="match status" value="1"/>
</dbReference>
<evidence type="ECO:0000313" key="11">
    <source>
        <dbReference type="Proteomes" id="UP000199506"/>
    </source>
</evidence>
<gene>
    <name evidence="10" type="ORF">SAMN05216439_1486</name>
</gene>
<protein>
    <submittedName>
        <fullName evidence="10">Cytosine deaminase</fullName>
    </submittedName>
</protein>
<dbReference type="RefSeq" id="WP_091699287.1">
    <property type="nucleotide sequence ID" value="NZ_FOAK01000005.1"/>
</dbReference>
<dbReference type="PANTHER" id="PTHR11079:SF190">
    <property type="entry name" value="CYTOSINE DEAMINASE"/>
    <property type="match status" value="1"/>
</dbReference>
<evidence type="ECO:0000256" key="2">
    <source>
        <dbReference type="ARBA" id="ARBA00004496"/>
    </source>
</evidence>
<dbReference type="Pfam" id="PF00383">
    <property type="entry name" value="dCMP_cyt_deam_1"/>
    <property type="match status" value="1"/>
</dbReference>
<evidence type="ECO:0000256" key="1">
    <source>
        <dbReference type="ARBA" id="ARBA00001947"/>
    </source>
</evidence>
<dbReference type="PANTHER" id="PTHR11079">
    <property type="entry name" value="CYTOSINE DEAMINASE FAMILY MEMBER"/>
    <property type="match status" value="1"/>
</dbReference>
<evidence type="ECO:0000256" key="3">
    <source>
        <dbReference type="ARBA" id="ARBA00011738"/>
    </source>
</evidence>
<evidence type="ECO:0000256" key="7">
    <source>
        <dbReference type="ARBA" id="ARBA00022833"/>
    </source>
</evidence>
<name>A0A1H7JY82_9EURY</name>
<dbReference type="OrthoDB" id="7284at2157"/>
<keyword evidence="6" id="KW-0378">Hydrolase</keyword>
<dbReference type="PROSITE" id="PS51747">
    <property type="entry name" value="CYT_DCMP_DEAMINASES_2"/>
    <property type="match status" value="1"/>
</dbReference>
<dbReference type="EMBL" id="FOAK01000005">
    <property type="protein sequence ID" value="SEK79538.1"/>
    <property type="molecule type" value="Genomic_DNA"/>
</dbReference>
<dbReference type="STRING" id="190974.SAMN05216439_1486"/>
<evidence type="ECO:0000256" key="4">
    <source>
        <dbReference type="ARBA" id="ARBA00022490"/>
    </source>
</evidence>
<dbReference type="GO" id="GO:0072527">
    <property type="term" value="P:pyrimidine-containing compound metabolic process"/>
    <property type="evidence" value="ECO:0007669"/>
    <property type="project" value="UniProtKB-ARBA"/>
</dbReference>
<dbReference type="InterPro" id="IPR016192">
    <property type="entry name" value="APOBEC/CMP_deaminase_Zn-bd"/>
</dbReference>
<dbReference type="SUPFAM" id="SSF53927">
    <property type="entry name" value="Cytidine deaminase-like"/>
    <property type="match status" value="1"/>
</dbReference>
<proteinExistence type="predicted"/>
<keyword evidence="4" id="KW-0963">Cytoplasm</keyword>
<organism evidence="10 11">
    <name type="scientific">Methanobrevibacter gottschalkii</name>
    <dbReference type="NCBI Taxonomy" id="190974"/>
    <lineage>
        <taxon>Archaea</taxon>
        <taxon>Methanobacteriati</taxon>
        <taxon>Methanobacteriota</taxon>
        <taxon>Methanomada group</taxon>
        <taxon>Methanobacteria</taxon>
        <taxon>Methanobacteriales</taxon>
        <taxon>Methanobacteriaceae</taxon>
        <taxon>Methanobrevibacter</taxon>
    </lineage>
</organism>
<comment type="cofactor">
    <cofactor evidence="1">
        <name>Zn(2+)</name>
        <dbReference type="ChEBI" id="CHEBI:29105"/>
    </cofactor>
</comment>
<evidence type="ECO:0000256" key="5">
    <source>
        <dbReference type="ARBA" id="ARBA00022723"/>
    </source>
</evidence>
<evidence type="ECO:0000313" key="10">
    <source>
        <dbReference type="EMBL" id="SEK79538.1"/>
    </source>
</evidence>
<dbReference type="AlphaFoldDB" id="A0A1H7JY82"/>
<comment type="pathway">
    <text evidence="8">Pyrimidine metabolism.</text>
</comment>
<evidence type="ECO:0000256" key="6">
    <source>
        <dbReference type="ARBA" id="ARBA00022801"/>
    </source>
</evidence>
<dbReference type="GO" id="GO:0055086">
    <property type="term" value="P:nucleobase-containing small molecule metabolic process"/>
    <property type="evidence" value="ECO:0007669"/>
    <property type="project" value="UniProtKB-ARBA"/>
</dbReference>
<evidence type="ECO:0000259" key="9">
    <source>
        <dbReference type="PROSITE" id="PS51747"/>
    </source>
</evidence>
<dbReference type="InterPro" id="IPR016193">
    <property type="entry name" value="Cytidine_deaminase-like"/>
</dbReference>
<dbReference type="PROSITE" id="PS00903">
    <property type="entry name" value="CYT_DCMP_DEAMINASES_1"/>
    <property type="match status" value="1"/>
</dbReference>
<reference evidence="10 11" key="1">
    <citation type="submission" date="2016-10" db="EMBL/GenBank/DDBJ databases">
        <authorList>
            <person name="de Groot N.N."/>
        </authorList>
    </citation>
    <scope>NUCLEOTIDE SEQUENCE [LARGE SCALE GENOMIC DNA]</scope>
    <source>
        <strain evidence="10 11">DSM 11978</strain>
    </source>
</reference>
<dbReference type="Proteomes" id="UP000199506">
    <property type="component" value="Unassembled WGS sequence"/>
</dbReference>
<comment type="subunit">
    <text evidence="3">Homodimer.</text>
</comment>